<evidence type="ECO:0000256" key="4">
    <source>
        <dbReference type="PROSITE-ProRule" id="PRU00335"/>
    </source>
</evidence>
<feature type="domain" description="HTH tetR-type" evidence="5">
    <location>
        <begin position="11"/>
        <end position="71"/>
    </location>
</feature>
<evidence type="ECO:0000256" key="2">
    <source>
        <dbReference type="ARBA" id="ARBA00023125"/>
    </source>
</evidence>
<dbReference type="Pfam" id="PF00440">
    <property type="entry name" value="TetR_N"/>
    <property type="match status" value="1"/>
</dbReference>
<dbReference type="EMBL" id="JACCBU010000001">
    <property type="protein sequence ID" value="NYE74664.1"/>
    <property type="molecule type" value="Genomic_DNA"/>
</dbReference>
<keyword evidence="7" id="KW-1185">Reference proteome</keyword>
<evidence type="ECO:0000256" key="3">
    <source>
        <dbReference type="ARBA" id="ARBA00023163"/>
    </source>
</evidence>
<dbReference type="RefSeq" id="WP_179757141.1">
    <property type="nucleotide sequence ID" value="NZ_JACCBU010000001.1"/>
</dbReference>
<protein>
    <submittedName>
        <fullName evidence="6">AcrR family transcriptional regulator</fullName>
    </submittedName>
</protein>
<dbReference type="PRINTS" id="PR00455">
    <property type="entry name" value="HTHTETR"/>
</dbReference>
<dbReference type="PROSITE" id="PS50977">
    <property type="entry name" value="HTH_TETR_2"/>
    <property type="match status" value="1"/>
</dbReference>
<keyword evidence="3" id="KW-0804">Transcription</keyword>
<dbReference type="InterPro" id="IPR009057">
    <property type="entry name" value="Homeodomain-like_sf"/>
</dbReference>
<dbReference type="SUPFAM" id="SSF48498">
    <property type="entry name" value="Tetracyclin repressor-like, C-terminal domain"/>
    <property type="match status" value="1"/>
</dbReference>
<evidence type="ECO:0000259" key="5">
    <source>
        <dbReference type="PROSITE" id="PS50977"/>
    </source>
</evidence>
<evidence type="ECO:0000256" key="1">
    <source>
        <dbReference type="ARBA" id="ARBA00023015"/>
    </source>
</evidence>
<proteinExistence type="predicted"/>
<evidence type="ECO:0000313" key="6">
    <source>
        <dbReference type="EMBL" id="NYE74664.1"/>
    </source>
</evidence>
<dbReference type="InterPro" id="IPR036271">
    <property type="entry name" value="Tet_transcr_reg_TetR-rel_C_sf"/>
</dbReference>
<dbReference type="GO" id="GO:0000976">
    <property type="term" value="F:transcription cis-regulatory region binding"/>
    <property type="evidence" value="ECO:0007669"/>
    <property type="project" value="TreeGrafter"/>
</dbReference>
<dbReference type="AlphaFoldDB" id="A0A7Y9ID95"/>
<keyword evidence="1" id="KW-0805">Transcription regulation</keyword>
<dbReference type="Proteomes" id="UP000569914">
    <property type="component" value="Unassembled WGS sequence"/>
</dbReference>
<dbReference type="InterPro" id="IPR001647">
    <property type="entry name" value="HTH_TetR"/>
</dbReference>
<dbReference type="Gene3D" id="1.10.10.60">
    <property type="entry name" value="Homeodomain-like"/>
    <property type="match status" value="1"/>
</dbReference>
<evidence type="ECO:0000313" key="7">
    <source>
        <dbReference type="Proteomes" id="UP000569914"/>
    </source>
</evidence>
<gene>
    <name evidence="6" type="ORF">BKA15_005993</name>
</gene>
<dbReference type="Gene3D" id="1.10.357.10">
    <property type="entry name" value="Tetracycline Repressor, domain 2"/>
    <property type="match status" value="1"/>
</dbReference>
<dbReference type="PANTHER" id="PTHR30055:SF234">
    <property type="entry name" value="HTH-TYPE TRANSCRIPTIONAL REGULATOR BETI"/>
    <property type="match status" value="1"/>
</dbReference>
<accession>A0A7Y9ID95</accession>
<feature type="DNA-binding region" description="H-T-H motif" evidence="4">
    <location>
        <begin position="34"/>
        <end position="53"/>
    </location>
</feature>
<dbReference type="InterPro" id="IPR050109">
    <property type="entry name" value="HTH-type_TetR-like_transc_reg"/>
</dbReference>
<name>A0A7Y9ID95_9ACTN</name>
<dbReference type="PANTHER" id="PTHR30055">
    <property type="entry name" value="HTH-TYPE TRANSCRIPTIONAL REGULATOR RUTR"/>
    <property type="match status" value="1"/>
</dbReference>
<dbReference type="GO" id="GO:0003700">
    <property type="term" value="F:DNA-binding transcription factor activity"/>
    <property type="evidence" value="ECO:0007669"/>
    <property type="project" value="TreeGrafter"/>
</dbReference>
<organism evidence="6 7">
    <name type="scientific">Microlunatus parietis</name>
    <dbReference type="NCBI Taxonomy" id="682979"/>
    <lineage>
        <taxon>Bacteria</taxon>
        <taxon>Bacillati</taxon>
        <taxon>Actinomycetota</taxon>
        <taxon>Actinomycetes</taxon>
        <taxon>Propionibacteriales</taxon>
        <taxon>Propionibacteriaceae</taxon>
        <taxon>Microlunatus</taxon>
    </lineage>
</organism>
<keyword evidence="2 4" id="KW-0238">DNA-binding</keyword>
<dbReference type="SUPFAM" id="SSF46689">
    <property type="entry name" value="Homeodomain-like"/>
    <property type="match status" value="1"/>
</dbReference>
<comment type="caution">
    <text evidence="6">The sequence shown here is derived from an EMBL/GenBank/DDBJ whole genome shotgun (WGS) entry which is preliminary data.</text>
</comment>
<sequence>MPSAFTERDRERIEGKLLETGFRLFTTQGLRKTSLDDLVRPAGIAKSTFYRFFDSKEELYVALIFRQVPELRAGILAVLDDESLGVAERLRRYLHAALDIQRNNPLYRRLLTHPDELELVAARTSPDRLEETKRLIVEPSLEFLQRARKNGDLVDVEPGIVFGVVQAVLTVPLQEQMFDPATYEPALDLLIDIVATGLTRSHGKDHS</sequence>
<reference evidence="6 7" key="1">
    <citation type="submission" date="2020-07" db="EMBL/GenBank/DDBJ databases">
        <title>Sequencing the genomes of 1000 actinobacteria strains.</title>
        <authorList>
            <person name="Klenk H.-P."/>
        </authorList>
    </citation>
    <scope>NUCLEOTIDE SEQUENCE [LARGE SCALE GENOMIC DNA]</scope>
    <source>
        <strain evidence="6 7">DSM 22083</strain>
    </source>
</reference>